<dbReference type="Proteomes" id="UP000578352">
    <property type="component" value="Unassembled WGS sequence"/>
</dbReference>
<dbReference type="EMBL" id="JACCFL010000001">
    <property type="protein sequence ID" value="NYJ25599.1"/>
    <property type="molecule type" value="Genomic_DNA"/>
</dbReference>
<sequence length="247" mass="28809">MARYRAPVNGYGRNDGETVGEYILWTDARREPQKTRADKRALNIPFETASVIRQPAEYKDRANYEGFYWMAATDGHVWYESFEEMTSLKLLDHHGTIRAISTQPMQIYFDDGSDHTPDFFAVHTDGSRTVYDSKHSSRIKGKVATSFENTRRVCKRIGWDYQVITELTRVQRHNLDWIGYNRHPRYAPTAERRERILAAAQAPTALGELLLADHRPHEIYHLMWKRELLFDATAQLTLNTILERTHP</sequence>
<dbReference type="RefSeq" id="WP_179608382.1">
    <property type="nucleotide sequence ID" value="NZ_BAABEH010000001.1"/>
</dbReference>
<evidence type="ECO:0000313" key="1">
    <source>
        <dbReference type="EMBL" id="NYJ25599.1"/>
    </source>
</evidence>
<organism evidence="1 2">
    <name type="scientific">Leifsonia shinshuensis</name>
    <dbReference type="NCBI Taxonomy" id="150026"/>
    <lineage>
        <taxon>Bacteria</taxon>
        <taxon>Bacillati</taxon>
        <taxon>Actinomycetota</taxon>
        <taxon>Actinomycetes</taxon>
        <taxon>Micrococcales</taxon>
        <taxon>Microbacteriaceae</taxon>
        <taxon>Leifsonia</taxon>
    </lineage>
</organism>
<evidence type="ECO:0008006" key="3">
    <source>
        <dbReference type="Google" id="ProtNLM"/>
    </source>
</evidence>
<reference evidence="1 2" key="1">
    <citation type="submission" date="2020-07" db="EMBL/GenBank/DDBJ databases">
        <title>Sequencing the genomes of 1000 actinobacteria strains.</title>
        <authorList>
            <person name="Klenk H.-P."/>
        </authorList>
    </citation>
    <scope>NUCLEOTIDE SEQUENCE [LARGE SCALE GENOMIC DNA]</scope>
    <source>
        <strain evidence="1 2">DSM 15165</strain>
    </source>
</reference>
<accession>A0A853CZI9</accession>
<protein>
    <recommendedName>
        <fullName evidence="3">TnsA-like heteromeric transposase endonuclease subunit</fullName>
    </recommendedName>
</protein>
<dbReference type="AlphaFoldDB" id="A0A853CZI9"/>
<evidence type="ECO:0000313" key="2">
    <source>
        <dbReference type="Proteomes" id="UP000578352"/>
    </source>
</evidence>
<name>A0A853CZI9_9MICO</name>
<dbReference type="NCBIfam" id="NF033179">
    <property type="entry name" value="TnsA_like_Actin"/>
    <property type="match status" value="1"/>
</dbReference>
<gene>
    <name evidence="1" type="ORF">HNR13_003886</name>
</gene>
<comment type="caution">
    <text evidence="1">The sequence shown here is derived from an EMBL/GenBank/DDBJ whole genome shotgun (WGS) entry which is preliminary data.</text>
</comment>
<dbReference type="InterPro" id="IPR048000">
    <property type="entry name" value="TnsA-like"/>
</dbReference>
<proteinExistence type="predicted"/>